<dbReference type="EMBL" id="CDHN01000004">
    <property type="protein sequence ID" value="CEJ92529.1"/>
    <property type="molecule type" value="Genomic_DNA"/>
</dbReference>
<dbReference type="AlphaFoldDB" id="A0A0A1TCL8"/>
<dbReference type="HOGENOM" id="CLU_035931_0_0_1"/>
<reference evidence="1 2" key="1">
    <citation type="journal article" date="2015" name="Genome Announc.">
        <title>Draft Genome Sequence and Gene Annotation of the Entomopathogenic Fungus Verticillium hemipterigenum.</title>
        <authorList>
            <person name="Horn F."/>
            <person name="Habel A."/>
            <person name="Scharf D.H."/>
            <person name="Dworschak J."/>
            <person name="Brakhage A.A."/>
            <person name="Guthke R."/>
            <person name="Hertweck C."/>
            <person name="Linde J."/>
        </authorList>
    </citation>
    <scope>NUCLEOTIDE SEQUENCE [LARGE SCALE GENOMIC DNA]</scope>
</reference>
<evidence type="ECO:0000313" key="1">
    <source>
        <dbReference type="EMBL" id="CEJ92529.1"/>
    </source>
</evidence>
<organism evidence="1 2">
    <name type="scientific">[Torrubiella] hemipterigena</name>
    <dbReference type="NCBI Taxonomy" id="1531966"/>
    <lineage>
        <taxon>Eukaryota</taxon>
        <taxon>Fungi</taxon>
        <taxon>Dikarya</taxon>
        <taxon>Ascomycota</taxon>
        <taxon>Pezizomycotina</taxon>
        <taxon>Sordariomycetes</taxon>
        <taxon>Hypocreomycetidae</taxon>
        <taxon>Hypocreales</taxon>
        <taxon>Clavicipitaceae</taxon>
        <taxon>Clavicipitaceae incertae sedis</taxon>
        <taxon>'Torrubiella' clade</taxon>
    </lineage>
</organism>
<proteinExistence type="predicted"/>
<name>A0A0A1TCL8_9HYPO</name>
<gene>
    <name evidence="1" type="ORF">VHEMI08178</name>
</gene>
<dbReference type="STRING" id="1531966.A0A0A1TCL8"/>
<sequence length="557" mass="63886">MDSTVASISQEGTEKIFSATDAFPFLRMPVELQHRVCALFCRHCLDGEATPAAAMAQVAGLPFKTLKALSETCHNLNKIAQPLLYHYPDVKSYTLFFKTISSRPDLAASVRVLARLWESGRTTATIRSPRHDKEDLEYLKDLARRLHLDDADDPNFDQCFEYLNESPDGDVDGYSNSMARAALESLITAIHFTLTPKVQFLMIDLDDGRAIIRDRLLEDGSLLLPYPYLPKVVSTHPQHFHHLDTIVLRNTFHYNPDDLGLDRLCFLFETIPNIRRVFFEFLIGERPEGYIDRQSNHAELEWKALPHMQEVYFDPCLRTNGAAPLEGIASMLQLCTSLKKFTFRLKYPDEYQSACFSPSKLLEALLPTKNTLQHLELYCSLAKIPSFHKGTLLGCSLKEFSVLETLILDEELFCRHWLLDSSDNSCDDSCITDILPESVSFLAIRTHDKYKAVADLLRLAQRVNDGAFSRLSQLRVEVLHDIVIKEYSDGFNRNEDAFDAEYLLYHVPEEQWESTIRELAEHVGARVRETFQGTKVAVDVEFVFEPYPMSQYHYYNW</sequence>
<protein>
    <submittedName>
        <fullName evidence="1">Uncharacterized protein</fullName>
    </submittedName>
</protein>
<evidence type="ECO:0000313" key="2">
    <source>
        <dbReference type="Proteomes" id="UP000039046"/>
    </source>
</evidence>
<keyword evidence="2" id="KW-1185">Reference proteome</keyword>
<accession>A0A0A1TCL8</accession>
<dbReference type="OrthoDB" id="2520703at2759"/>
<dbReference type="Proteomes" id="UP000039046">
    <property type="component" value="Unassembled WGS sequence"/>
</dbReference>